<keyword evidence="4" id="KW-1185">Reference proteome</keyword>
<evidence type="ECO:0000313" key="4">
    <source>
        <dbReference type="Proteomes" id="UP001168821"/>
    </source>
</evidence>
<gene>
    <name evidence="3" type="ORF">Zmor_005984</name>
</gene>
<accession>A0AA38IU15</accession>
<protein>
    <recommendedName>
        <fullName evidence="5">Gag-like protein</fullName>
    </recommendedName>
</protein>
<sequence length="477" mass="54672">MSRSSEEGDYDAIHQPRKSLMRTPPDKHREDNNPGKRKAEDDYGLRGHAKRTMVGSVDLTDDVFEPEVDMTGNLDRINKIIRGVREAVTRETESARGKISFGKTEQAKVLHGMSDIYEEIVAILTKQQKTLTDLVKEKSKLQEKEEELFKAKIEIRDIKEEKDKLLKQNREQLKEENRKLREELNAMRFNNGKEKKIAEGKEKPKRPRTRYASIVTLPKGEEMEGATPLAEDASPQRRAIKSVLKDALKIDDIGGPTKAIIPLRRGGVLIESYNDGQRRKIGELLKRDNRVEYREVKNVEPVVQLSGVEKGYTDPELIEELYSQNPFMRNAIGYNDWKAGIKILSRRKCRNNKKENVLMQVRPVILKAIEQNGGKIILDLLALFVEERLRVAVCHRCAQFGHVQKYCAPQNKTTCPRCSGPHPLNECNSTTKTCPNCARFSNLNNEPHAATDIECPLYKRRLEIERRKIKYSDEGCN</sequence>
<evidence type="ECO:0000256" key="2">
    <source>
        <dbReference type="SAM" id="MobiDB-lite"/>
    </source>
</evidence>
<organism evidence="3 4">
    <name type="scientific">Zophobas morio</name>
    <dbReference type="NCBI Taxonomy" id="2755281"/>
    <lineage>
        <taxon>Eukaryota</taxon>
        <taxon>Metazoa</taxon>
        <taxon>Ecdysozoa</taxon>
        <taxon>Arthropoda</taxon>
        <taxon>Hexapoda</taxon>
        <taxon>Insecta</taxon>
        <taxon>Pterygota</taxon>
        <taxon>Neoptera</taxon>
        <taxon>Endopterygota</taxon>
        <taxon>Coleoptera</taxon>
        <taxon>Polyphaga</taxon>
        <taxon>Cucujiformia</taxon>
        <taxon>Tenebrionidae</taxon>
        <taxon>Zophobas</taxon>
    </lineage>
</organism>
<feature type="compositionally biased region" description="Basic and acidic residues" evidence="2">
    <location>
        <begin position="24"/>
        <end position="45"/>
    </location>
</feature>
<dbReference type="EMBL" id="JALNTZ010000002">
    <property type="protein sequence ID" value="KAJ3661593.1"/>
    <property type="molecule type" value="Genomic_DNA"/>
</dbReference>
<evidence type="ECO:0000256" key="1">
    <source>
        <dbReference type="SAM" id="Coils"/>
    </source>
</evidence>
<name>A0AA38IU15_9CUCU</name>
<dbReference type="Proteomes" id="UP001168821">
    <property type="component" value="Unassembled WGS sequence"/>
</dbReference>
<reference evidence="3" key="1">
    <citation type="journal article" date="2023" name="G3 (Bethesda)">
        <title>Whole genome assemblies of Zophobas morio and Tenebrio molitor.</title>
        <authorList>
            <person name="Kaur S."/>
            <person name="Stinson S.A."/>
            <person name="diCenzo G.C."/>
        </authorList>
    </citation>
    <scope>NUCLEOTIDE SEQUENCE</scope>
    <source>
        <strain evidence="3">QUZm001</strain>
    </source>
</reference>
<feature type="region of interest" description="Disordered" evidence="2">
    <location>
        <begin position="1"/>
        <end position="45"/>
    </location>
</feature>
<comment type="caution">
    <text evidence="3">The sequence shown here is derived from an EMBL/GenBank/DDBJ whole genome shotgun (WGS) entry which is preliminary data.</text>
</comment>
<evidence type="ECO:0000313" key="3">
    <source>
        <dbReference type="EMBL" id="KAJ3661593.1"/>
    </source>
</evidence>
<evidence type="ECO:0008006" key="5">
    <source>
        <dbReference type="Google" id="ProtNLM"/>
    </source>
</evidence>
<dbReference type="AlphaFoldDB" id="A0AA38IU15"/>
<keyword evidence="1" id="KW-0175">Coiled coil</keyword>
<proteinExistence type="predicted"/>
<feature type="coiled-coil region" evidence="1">
    <location>
        <begin position="124"/>
        <end position="190"/>
    </location>
</feature>
<feature type="compositionally biased region" description="Basic and acidic residues" evidence="2">
    <location>
        <begin position="1"/>
        <end position="14"/>
    </location>
</feature>